<feature type="compositionally biased region" description="Basic and acidic residues" evidence="1">
    <location>
        <begin position="304"/>
        <end position="341"/>
    </location>
</feature>
<proteinExistence type="predicted"/>
<dbReference type="AlphaFoldDB" id="A0A6A5HSK5"/>
<comment type="caution">
    <text evidence="2">The sequence shown here is derived from an EMBL/GenBank/DDBJ whole genome shotgun (WGS) entry which is preliminary data.</text>
</comment>
<dbReference type="EMBL" id="WUAV01000001">
    <property type="protein sequence ID" value="KAF1769706.1"/>
    <property type="molecule type" value="Genomic_DNA"/>
</dbReference>
<organism evidence="2 3">
    <name type="scientific">Caenorhabditis remanei</name>
    <name type="common">Caenorhabditis vulgaris</name>
    <dbReference type="NCBI Taxonomy" id="31234"/>
    <lineage>
        <taxon>Eukaryota</taxon>
        <taxon>Metazoa</taxon>
        <taxon>Ecdysozoa</taxon>
        <taxon>Nematoda</taxon>
        <taxon>Chromadorea</taxon>
        <taxon>Rhabditida</taxon>
        <taxon>Rhabditina</taxon>
        <taxon>Rhabditomorpha</taxon>
        <taxon>Rhabditoidea</taxon>
        <taxon>Rhabditidae</taxon>
        <taxon>Peloderinae</taxon>
        <taxon>Caenorhabditis</taxon>
    </lineage>
</organism>
<gene>
    <name evidence="2" type="ORF">GCK72_001523</name>
</gene>
<dbReference type="RefSeq" id="XP_003097710.2">
    <property type="nucleotide sequence ID" value="XM_003097662.2"/>
</dbReference>
<evidence type="ECO:0000256" key="1">
    <source>
        <dbReference type="SAM" id="MobiDB-lite"/>
    </source>
</evidence>
<reference evidence="2 3" key="1">
    <citation type="submission" date="2019-12" db="EMBL/GenBank/DDBJ databases">
        <title>Chromosome-level assembly of the Caenorhabditis remanei genome.</title>
        <authorList>
            <person name="Teterina A.A."/>
            <person name="Willis J.H."/>
            <person name="Phillips P.C."/>
        </authorList>
    </citation>
    <scope>NUCLEOTIDE SEQUENCE [LARGE SCALE GENOMIC DNA]</scope>
    <source>
        <strain evidence="2 3">PX506</strain>
        <tissue evidence="2">Whole organism</tissue>
    </source>
</reference>
<sequence>MQNLVSKLTSILMEPVRLVEDHFHHCQIVRGYPVTRHPFYPKILENAVDWKTYKDCGVPILGLTLAEEDAELVSIQNLNHIRKNILTMMEDDAESQEVMKVLKDRFPNNTLAVSMALNNFQLGRSCQEFLPVSEFKIPDGAYFTYQKISERLQVTYYNENGNEFTAGICLYPVSPGTNTLKEDTRVLYDVLDSIEPFPLGDRQKQRNYIEDKIYGRRCGLAGRRVIVYCGSQNGMMYHLKFDDNDGNYVNEYCKECTQEAKNYKWEEPKEKSVEVPSVAAASPNDSEVSLATKSSDHNGTSKLKKTEQLTEVHKDLTVQKEIEADTSSKKAEDVKYSKDYQLESDAFPTERLPCDDDINEMKDDTPEIDSEFDAELVN</sequence>
<evidence type="ECO:0000313" key="3">
    <source>
        <dbReference type="Proteomes" id="UP000483820"/>
    </source>
</evidence>
<feature type="compositionally biased region" description="Acidic residues" evidence="1">
    <location>
        <begin position="366"/>
        <end position="378"/>
    </location>
</feature>
<feature type="region of interest" description="Disordered" evidence="1">
    <location>
        <begin position="274"/>
        <end position="378"/>
    </location>
</feature>
<dbReference type="KEGG" id="crq:GCK72_001523"/>
<protein>
    <submittedName>
        <fullName evidence="2">Uncharacterized protein</fullName>
    </submittedName>
</protein>
<dbReference type="Proteomes" id="UP000483820">
    <property type="component" value="Chromosome I"/>
</dbReference>
<name>A0A6A5HSK5_CAERE</name>
<dbReference type="PANTHER" id="PTHR34005:SF7">
    <property type="entry name" value="PROTEIN CBG26726"/>
    <property type="match status" value="1"/>
</dbReference>
<evidence type="ECO:0000313" key="2">
    <source>
        <dbReference type="EMBL" id="KAF1769706.1"/>
    </source>
</evidence>
<dbReference type="PANTHER" id="PTHR34005">
    <property type="entry name" value="PROTEIN CBG15054-RELATED"/>
    <property type="match status" value="1"/>
</dbReference>
<dbReference type="GeneID" id="9826891"/>
<accession>A0A6A5HSK5</accession>
<dbReference type="CTD" id="9826891"/>
<feature type="compositionally biased region" description="Polar residues" evidence="1">
    <location>
        <begin position="283"/>
        <end position="301"/>
    </location>
</feature>